<proteinExistence type="inferred from homology"/>
<evidence type="ECO:0000313" key="5">
    <source>
        <dbReference type="EMBL" id="RRC98618.1"/>
    </source>
</evidence>
<evidence type="ECO:0000256" key="3">
    <source>
        <dbReference type="SAM" id="SignalP"/>
    </source>
</evidence>
<dbReference type="PROSITE" id="PS51353">
    <property type="entry name" value="ARSC"/>
    <property type="match status" value="1"/>
</dbReference>
<dbReference type="Pfam" id="PF00462">
    <property type="entry name" value="Glutaredoxin"/>
    <property type="match status" value="1"/>
</dbReference>
<evidence type="ECO:0000256" key="1">
    <source>
        <dbReference type="ARBA" id="ARBA00007198"/>
    </source>
</evidence>
<dbReference type="InterPro" id="IPR002109">
    <property type="entry name" value="Glutaredoxin"/>
</dbReference>
<keyword evidence="6" id="KW-1185">Reference proteome</keyword>
<keyword evidence="3" id="KW-0732">Signal</keyword>
<sequence>MKRPFLAVLLSLSLSFSAYGFDLNSLLKDKAENVLQGVISGDIRSVDDAINAAIPSVTEVSESLTGEAFAGSGEITMYVTPTCGYCKKAERYMSQNGVRYNRRDVTKNKSAMNDFRELGGRGVPLITVGDEQMAGFDAQRFEKMRQRNGL</sequence>
<evidence type="ECO:0000256" key="2">
    <source>
        <dbReference type="PROSITE-ProRule" id="PRU01282"/>
    </source>
</evidence>
<dbReference type="SUPFAM" id="SSF52833">
    <property type="entry name" value="Thioredoxin-like"/>
    <property type="match status" value="1"/>
</dbReference>
<dbReference type="InterPro" id="IPR036249">
    <property type="entry name" value="Thioredoxin-like_sf"/>
</dbReference>
<dbReference type="InterPro" id="IPR006660">
    <property type="entry name" value="Arsenate_reductase-like"/>
</dbReference>
<feature type="signal peptide" evidence="3">
    <location>
        <begin position="1"/>
        <end position="20"/>
    </location>
</feature>
<evidence type="ECO:0000259" key="4">
    <source>
        <dbReference type="Pfam" id="PF00462"/>
    </source>
</evidence>
<dbReference type="CDD" id="cd02976">
    <property type="entry name" value="NrdH"/>
    <property type="match status" value="1"/>
</dbReference>
<dbReference type="PROSITE" id="PS51354">
    <property type="entry name" value="GLUTAREDOXIN_2"/>
    <property type="match status" value="1"/>
</dbReference>
<reference evidence="5 6" key="1">
    <citation type="submission" date="2018-11" db="EMBL/GenBank/DDBJ databases">
        <title>The draft genome sequence of Amphritea balenae JAMM 1525T.</title>
        <authorList>
            <person name="Fang Z."/>
            <person name="Zhang Y."/>
            <person name="Han X."/>
        </authorList>
    </citation>
    <scope>NUCLEOTIDE SEQUENCE [LARGE SCALE GENOMIC DNA]</scope>
    <source>
        <strain evidence="5 6">JAMM 1525</strain>
    </source>
</reference>
<accession>A0A3P1SN88</accession>
<dbReference type="GO" id="GO:0009055">
    <property type="term" value="F:electron transfer activity"/>
    <property type="evidence" value="ECO:0007669"/>
    <property type="project" value="TreeGrafter"/>
</dbReference>
<dbReference type="GO" id="GO:0045454">
    <property type="term" value="P:cell redox homeostasis"/>
    <property type="evidence" value="ECO:0007669"/>
    <property type="project" value="TreeGrafter"/>
</dbReference>
<dbReference type="Proteomes" id="UP000267535">
    <property type="component" value="Unassembled WGS sequence"/>
</dbReference>
<organism evidence="5 6">
    <name type="scientific">Amphritea balenae</name>
    <dbReference type="NCBI Taxonomy" id="452629"/>
    <lineage>
        <taxon>Bacteria</taxon>
        <taxon>Pseudomonadati</taxon>
        <taxon>Pseudomonadota</taxon>
        <taxon>Gammaproteobacteria</taxon>
        <taxon>Oceanospirillales</taxon>
        <taxon>Oceanospirillaceae</taxon>
        <taxon>Amphritea</taxon>
    </lineage>
</organism>
<dbReference type="PANTHER" id="PTHR34386">
    <property type="entry name" value="GLUTAREDOXIN"/>
    <property type="match status" value="1"/>
</dbReference>
<dbReference type="EMBL" id="RQXV01000007">
    <property type="protein sequence ID" value="RRC98618.1"/>
    <property type="molecule type" value="Genomic_DNA"/>
</dbReference>
<dbReference type="PANTHER" id="PTHR34386:SF1">
    <property type="entry name" value="GLUTAREDOXIN-LIKE PROTEIN NRDH"/>
    <property type="match status" value="1"/>
</dbReference>
<comment type="caution">
    <text evidence="5">The sequence shown here is derived from an EMBL/GenBank/DDBJ whole genome shotgun (WGS) entry which is preliminary data.</text>
</comment>
<comment type="similarity">
    <text evidence="1 2">Belongs to the ArsC family.</text>
</comment>
<protein>
    <recommendedName>
        <fullName evidence="4">Glutaredoxin domain-containing protein</fullName>
    </recommendedName>
</protein>
<dbReference type="AlphaFoldDB" id="A0A3P1SN88"/>
<feature type="domain" description="Glutaredoxin" evidence="4">
    <location>
        <begin position="75"/>
        <end position="131"/>
    </location>
</feature>
<gene>
    <name evidence="5" type="ORF">EHS89_13485</name>
</gene>
<dbReference type="OrthoDB" id="8991911at2"/>
<dbReference type="RefSeq" id="WP_124926679.1">
    <property type="nucleotide sequence ID" value="NZ_BMOH01000002.1"/>
</dbReference>
<dbReference type="Gene3D" id="3.40.30.10">
    <property type="entry name" value="Glutaredoxin"/>
    <property type="match status" value="1"/>
</dbReference>
<feature type="chain" id="PRO_5018308341" description="Glutaredoxin domain-containing protein" evidence="3">
    <location>
        <begin position="21"/>
        <end position="150"/>
    </location>
</feature>
<dbReference type="InterPro" id="IPR051548">
    <property type="entry name" value="Grx-like_ET"/>
</dbReference>
<name>A0A3P1SN88_9GAMM</name>
<evidence type="ECO:0000313" key="6">
    <source>
        <dbReference type="Proteomes" id="UP000267535"/>
    </source>
</evidence>